<dbReference type="PANTHER" id="PTHR43313:SF1">
    <property type="entry name" value="3BETA-HYDROXYSTEROID DEHYDROGENASE DHS-16"/>
    <property type="match status" value="1"/>
</dbReference>
<organism evidence="3 4">
    <name type="scientific">Stereocaulon virgatum</name>
    <dbReference type="NCBI Taxonomy" id="373712"/>
    <lineage>
        <taxon>Eukaryota</taxon>
        <taxon>Fungi</taxon>
        <taxon>Dikarya</taxon>
        <taxon>Ascomycota</taxon>
        <taxon>Pezizomycotina</taxon>
        <taxon>Lecanoromycetes</taxon>
        <taxon>OSLEUM clade</taxon>
        <taxon>Lecanoromycetidae</taxon>
        <taxon>Lecanorales</taxon>
        <taxon>Lecanorineae</taxon>
        <taxon>Stereocaulaceae</taxon>
        <taxon>Stereocaulon</taxon>
    </lineage>
</organism>
<sequence length="449" mass="49136">MPSKEQDMFDISYIFDSIDSITEAIEAHFDSVSRSLKDTFRASPWLPDSIKPRPPPPAPRRLPTIPVGYYAASKDWISEHRAVAAAVVAFIGTGAFIVWRRRRSDRAKRRARRAKNGSRTEVVVLAGSPHSPLTRSLAQELERRGFIIYIPVSSLSEEQLVQSESRADIRSLNMDITSPSSTEQAIEKFARHINTPQHPISNASSHTLHLTAIILVPGPSLPASQIASLSPSTWFDTLNTRLLAPFTTLQAFLPLLTAQKSTLLFLTPSIVPSLSPPSHAAESVVAGGLQQYISTLRKEVHGQGITIVQFQLGHFDYGLAASDDQQQLVLSQHMSVAEATRKRLQQKGLLQEKSKGTSLRELHNSIFDAIVRGKGNNGTVFVGQGARVYDLVGKLVPGGIVGWMMGASKTKEAAPKVAQREGSPSGSAEWDKVSDRDSDGAEYLHPKTR</sequence>
<protein>
    <recommendedName>
        <fullName evidence="5">DUF1776-domain-containing protein</fullName>
    </recommendedName>
</protein>
<keyword evidence="2" id="KW-1133">Transmembrane helix</keyword>
<proteinExistence type="predicted"/>
<evidence type="ECO:0000256" key="1">
    <source>
        <dbReference type="SAM" id="MobiDB-lite"/>
    </source>
</evidence>
<dbReference type="SUPFAM" id="SSF51735">
    <property type="entry name" value="NAD(P)-binding Rossmann-fold domains"/>
    <property type="match status" value="1"/>
</dbReference>
<dbReference type="InterPro" id="IPR013952">
    <property type="entry name" value="DUF1776_fun"/>
</dbReference>
<reference evidence="3 4" key="1">
    <citation type="submission" date="2024-09" db="EMBL/GenBank/DDBJ databases">
        <title>Rethinking Asexuality: The Enigmatic Case of Functional Sexual Genes in Lepraria (Stereocaulaceae).</title>
        <authorList>
            <person name="Doellman M."/>
            <person name="Sun Y."/>
            <person name="Barcenas-Pena A."/>
            <person name="Lumbsch H.T."/>
            <person name="Grewe F."/>
        </authorList>
    </citation>
    <scope>NUCLEOTIDE SEQUENCE [LARGE SCALE GENOMIC DNA]</scope>
    <source>
        <strain evidence="3 4">Mercado 3170</strain>
    </source>
</reference>
<evidence type="ECO:0000313" key="4">
    <source>
        <dbReference type="Proteomes" id="UP001590950"/>
    </source>
</evidence>
<dbReference type="Proteomes" id="UP001590950">
    <property type="component" value="Unassembled WGS sequence"/>
</dbReference>
<comment type="caution">
    <text evidence="3">The sequence shown here is derived from an EMBL/GenBank/DDBJ whole genome shotgun (WGS) entry which is preliminary data.</text>
</comment>
<dbReference type="Pfam" id="PF08643">
    <property type="entry name" value="DUF1776"/>
    <property type="match status" value="1"/>
</dbReference>
<evidence type="ECO:0008006" key="5">
    <source>
        <dbReference type="Google" id="ProtNLM"/>
    </source>
</evidence>
<keyword evidence="4" id="KW-1185">Reference proteome</keyword>
<dbReference type="InterPro" id="IPR036291">
    <property type="entry name" value="NAD(P)-bd_dom_sf"/>
</dbReference>
<dbReference type="EMBL" id="JBEFKJ010000017">
    <property type="protein sequence ID" value="KAL2041421.1"/>
    <property type="molecule type" value="Genomic_DNA"/>
</dbReference>
<name>A0ABR4A951_9LECA</name>
<dbReference type="Gene3D" id="3.40.50.720">
    <property type="entry name" value="NAD(P)-binding Rossmann-like Domain"/>
    <property type="match status" value="1"/>
</dbReference>
<accession>A0ABR4A951</accession>
<evidence type="ECO:0000256" key="2">
    <source>
        <dbReference type="SAM" id="Phobius"/>
    </source>
</evidence>
<feature type="transmembrane region" description="Helical" evidence="2">
    <location>
        <begin position="82"/>
        <end position="99"/>
    </location>
</feature>
<dbReference type="PANTHER" id="PTHR43313">
    <property type="entry name" value="SHORT-CHAIN DEHYDROGENASE/REDUCTASE FAMILY 9C"/>
    <property type="match status" value="1"/>
</dbReference>
<keyword evidence="2" id="KW-0812">Transmembrane</keyword>
<gene>
    <name evidence="3" type="ORF">N7G274_005803</name>
</gene>
<evidence type="ECO:0000313" key="3">
    <source>
        <dbReference type="EMBL" id="KAL2041421.1"/>
    </source>
</evidence>
<feature type="region of interest" description="Disordered" evidence="1">
    <location>
        <begin position="411"/>
        <end position="449"/>
    </location>
</feature>
<keyword evidence="2" id="KW-0472">Membrane</keyword>
<feature type="compositionally biased region" description="Basic and acidic residues" evidence="1">
    <location>
        <begin position="429"/>
        <end position="449"/>
    </location>
</feature>